<evidence type="ECO:0000313" key="6">
    <source>
        <dbReference type="EMBL" id="OAJ38672.1"/>
    </source>
</evidence>
<dbReference type="InterPro" id="IPR033690">
    <property type="entry name" value="Adenylat_kinase_CS"/>
</dbReference>
<gene>
    <name evidence="6" type="ORF">BDEG_22580</name>
</gene>
<dbReference type="STRING" id="403673.A0A177WFZ3"/>
<evidence type="ECO:0000256" key="5">
    <source>
        <dbReference type="SAM" id="MobiDB-lite"/>
    </source>
</evidence>
<dbReference type="InterPro" id="IPR027417">
    <property type="entry name" value="P-loop_NTPase"/>
</dbReference>
<evidence type="ECO:0008006" key="8">
    <source>
        <dbReference type="Google" id="ProtNLM"/>
    </source>
</evidence>
<keyword evidence="1 4" id="KW-0808">Transferase</keyword>
<dbReference type="Pfam" id="PF00406">
    <property type="entry name" value="ADK"/>
    <property type="match status" value="2"/>
</dbReference>
<organism evidence="6 7">
    <name type="scientific">Batrachochytrium dendrobatidis (strain JEL423)</name>
    <dbReference type="NCBI Taxonomy" id="403673"/>
    <lineage>
        <taxon>Eukaryota</taxon>
        <taxon>Fungi</taxon>
        <taxon>Fungi incertae sedis</taxon>
        <taxon>Chytridiomycota</taxon>
        <taxon>Chytridiomycota incertae sedis</taxon>
        <taxon>Chytridiomycetes</taxon>
        <taxon>Rhizophydiales</taxon>
        <taxon>Rhizophydiales incertae sedis</taxon>
        <taxon>Batrachochytrium</taxon>
    </lineage>
</organism>
<accession>A0A177WFZ3</accession>
<dbReference type="Gene3D" id="3.40.50.300">
    <property type="entry name" value="P-loop containing nucleotide triphosphate hydrolases"/>
    <property type="match status" value="1"/>
</dbReference>
<dbReference type="SUPFAM" id="SSF52540">
    <property type="entry name" value="P-loop containing nucleoside triphosphate hydrolases"/>
    <property type="match status" value="1"/>
</dbReference>
<evidence type="ECO:0000256" key="3">
    <source>
        <dbReference type="ARBA" id="ARBA00022777"/>
    </source>
</evidence>
<dbReference type="Proteomes" id="UP000077115">
    <property type="component" value="Unassembled WGS sequence"/>
</dbReference>
<protein>
    <recommendedName>
        <fullName evidence="8">Adenylate kinase</fullName>
    </recommendedName>
</protein>
<dbReference type="GO" id="GO:0005524">
    <property type="term" value="F:ATP binding"/>
    <property type="evidence" value="ECO:0007669"/>
    <property type="project" value="InterPro"/>
</dbReference>
<comment type="similarity">
    <text evidence="4">Belongs to the adenylate kinase family.</text>
</comment>
<dbReference type="PANTHER" id="PTHR23359">
    <property type="entry name" value="NUCLEOTIDE KINASE"/>
    <property type="match status" value="1"/>
</dbReference>
<keyword evidence="3 4" id="KW-0418">Kinase</keyword>
<name>A0A177WFZ3_BATDL</name>
<evidence type="ECO:0000256" key="4">
    <source>
        <dbReference type="RuleBase" id="RU003330"/>
    </source>
</evidence>
<keyword evidence="2" id="KW-0547">Nucleotide-binding</keyword>
<dbReference type="eggNOG" id="KOG3079">
    <property type="taxonomic scope" value="Eukaryota"/>
</dbReference>
<dbReference type="InterPro" id="IPR000850">
    <property type="entry name" value="Adenylat/UMP-CMP_kin"/>
</dbReference>
<feature type="compositionally biased region" description="Low complexity" evidence="5">
    <location>
        <begin position="455"/>
        <end position="474"/>
    </location>
</feature>
<dbReference type="GO" id="GO:0019205">
    <property type="term" value="F:nucleobase-containing compound kinase activity"/>
    <property type="evidence" value="ECO:0007669"/>
    <property type="project" value="InterPro"/>
</dbReference>
<dbReference type="VEuPathDB" id="FungiDB:BDEG_22580"/>
<dbReference type="PROSITE" id="PS00113">
    <property type="entry name" value="ADENYLATE_KINASE"/>
    <property type="match status" value="1"/>
</dbReference>
<feature type="region of interest" description="Disordered" evidence="5">
    <location>
        <begin position="446"/>
        <end position="474"/>
    </location>
</feature>
<dbReference type="AlphaFoldDB" id="A0A177WFZ3"/>
<feature type="compositionally biased region" description="Polar residues" evidence="5">
    <location>
        <begin position="265"/>
        <end position="295"/>
    </location>
</feature>
<reference evidence="6 7" key="2">
    <citation type="submission" date="2016-05" db="EMBL/GenBank/DDBJ databases">
        <title>Lineage-specific infection strategies underlie the spectrum of fungal disease in amphibians.</title>
        <authorList>
            <person name="Cuomo C.A."/>
            <person name="Farrer R.A."/>
            <person name="James T."/>
            <person name="Longcore J."/>
            <person name="Birren B."/>
        </authorList>
    </citation>
    <scope>NUCLEOTIDE SEQUENCE [LARGE SCALE GENOMIC DNA]</scope>
    <source>
        <strain evidence="6 7">JEL423</strain>
    </source>
</reference>
<sequence>MPSALTFQRPAAVALWPPITKAAVFSQSSFSALQSQHLRLSYSYAFTHTRPSLTRWLTSWFIPRTPHYAVKPTGVLLTSHPRHLSLPNWLHRSWWLGDKPKYDCPLPAVDYYSLSDRAYPFTLRTAAQDSLVRDRATAARPNLPTRSVSSATFLNSNMSLIIPLAQIQPIPTPLPRHLTPIINSSKPTPKKPSLLPSGAQLRKDLKVVIVMGGPGSGKGVQCTHLLENFNVVHVSTGQLIREALEAATAAAKLDSQIATVPAPSKLSTANTKPNVDTPTSYPVSPTPMDSPTTHSATKKAAEARRQVIENCVAAGVLVPNEIVMELLCGFFINLDKNVKGVLLDGYPRTLEQAEDYVEKIGVPHTVLALQCPDAILTSRLLRRKRLDDALPAIRQRLQHYRVTMPELIRFYLAIGARTFRIPAYLHREAVSKAILPHMQGIFEPKCEPGNRISGNNDSASVSNVSNTVTSNPTA</sequence>
<evidence type="ECO:0000256" key="1">
    <source>
        <dbReference type="ARBA" id="ARBA00022679"/>
    </source>
</evidence>
<dbReference type="CDD" id="cd01428">
    <property type="entry name" value="ADK"/>
    <property type="match status" value="1"/>
</dbReference>
<dbReference type="PRINTS" id="PR00094">
    <property type="entry name" value="ADENYLTKNASE"/>
</dbReference>
<reference evidence="6 7" key="1">
    <citation type="submission" date="2006-10" db="EMBL/GenBank/DDBJ databases">
        <title>The Genome Sequence of Batrachochytrium dendrobatidis JEL423.</title>
        <authorList>
            <consortium name="The Broad Institute Genome Sequencing Platform"/>
            <person name="Birren B."/>
            <person name="Lander E."/>
            <person name="Galagan J."/>
            <person name="Cuomo C."/>
            <person name="Devon K."/>
            <person name="Jaffe D."/>
            <person name="Butler J."/>
            <person name="Alvarez P."/>
            <person name="Gnerre S."/>
            <person name="Grabherr M."/>
            <person name="Kleber M."/>
            <person name="Mauceli E."/>
            <person name="Brockman W."/>
            <person name="Young S."/>
            <person name="LaButti K."/>
            <person name="Sykes S."/>
            <person name="DeCaprio D."/>
            <person name="Crawford M."/>
            <person name="Koehrsen M."/>
            <person name="Engels R."/>
            <person name="Montgomery P."/>
            <person name="Pearson M."/>
            <person name="Howarth C."/>
            <person name="Larson L."/>
            <person name="White J."/>
            <person name="O'Leary S."/>
            <person name="Kodira C."/>
            <person name="Zeng Q."/>
            <person name="Yandava C."/>
            <person name="Alvarado L."/>
            <person name="Longcore J."/>
            <person name="James T."/>
        </authorList>
    </citation>
    <scope>NUCLEOTIDE SEQUENCE [LARGE SCALE GENOMIC DNA]</scope>
    <source>
        <strain evidence="6 7">JEL423</strain>
    </source>
</reference>
<evidence type="ECO:0000256" key="2">
    <source>
        <dbReference type="ARBA" id="ARBA00022741"/>
    </source>
</evidence>
<proteinExistence type="inferred from homology"/>
<evidence type="ECO:0000313" key="7">
    <source>
        <dbReference type="Proteomes" id="UP000077115"/>
    </source>
</evidence>
<dbReference type="GO" id="GO:0006139">
    <property type="term" value="P:nucleobase-containing compound metabolic process"/>
    <property type="evidence" value="ECO:0007669"/>
    <property type="project" value="InterPro"/>
</dbReference>
<feature type="region of interest" description="Disordered" evidence="5">
    <location>
        <begin position="264"/>
        <end position="295"/>
    </location>
</feature>
<dbReference type="EMBL" id="DS022302">
    <property type="protein sequence ID" value="OAJ38672.1"/>
    <property type="molecule type" value="Genomic_DNA"/>
</dbReference>